<protein>
    <recommendedName>
        <fullName evidence="2">Phospholipid/glycerol acyltransferase domain-containing protein</fullName>
    </recommendedName>
</protein>
<evidence type="ECO:0000256" key="1">
    <source>
        <dbReference type="SAM" id="Phobius"/>
    </source>
</evidence>
<reference evidence="4" key="1">
    <citation type="submission" date="2011-05" db="EMBL/GenBank/DDBJ databases">
        <title>The genome sequence of Vittaforma corneae strain ATCC 50505.</title>
        <authorList>
            <consortium name="The Broad Institute Genome Sequencing Platform"/>
            <person name="Cuomo C."/>
            <person name="Didier E."/>
            <person name="Bowers L."/>
            <person name="Young S.K."/>
            <person name="Zeng Q."/>
            <person name="Gargeya S."/>
            <person name="Fitzgerald M."/>
            <person name="Haas B."/>
            <person name="Abouelleil A."/>
            <person name="Alvarado L."/>
            <person name="Arachchi H.M."/>
            <person name="Berlin A."/>
            <person name="Chapman S.B."/>
            <person name="Gearin G."/>
            <person name="Goldberg J."/>
            <person name="Griggs A."/>
            <person name="Gujja S."/>
            <person name="Hansen M."/>
            <person name="Heiman D."/>
            <person name="Howarth C."/>
            <person name="Larimer J."/>
            <person name="Lui A."/>
            <person name="MacDonald P.J.P."/>
            <person name="McCowen C."/>
            <person name="Montmayeur A."/>
            <person name="Murphy C."/>
            <person name="Neiman D."/>
            <person name="Pearson M."/>
            <person name="Priest M."/>
            <person name="Roberts A."/>
            <person name="Saif S."/>
            <person name="Shea T."/>
            <person name="Sisk P."/>
            <person name="Stolte C."/>
            <person name="Sykes S."/>
            <person name="Wortman J."/>
            <person name="Nusbaum C."/>
            <person name="Birren B."/>
        </authorList>
    </citation>
    <scope>NUCLEOTIDE SEQUENCE [LARGE SCALE GENOMIC DNA]</scope>
    <source>
        <strain evidence="4">ATCC 50505</strain>
    </source>
</reference>
<keyword evidence="1" id="KW-0472">Membrane</keyword>
<organism evidence="3 4">
    <name type="scientific">Vittaforma corneae (strain ATCC 50505)</name>
    <name type="common">Microsporidian parasite</name>
    <name type="synonym">Nosema corneum</name>
    <dbReference type="NCBI Taxonomy" id="993615"/>
    <lineage>
        <taxon>Eukaryota</taxon>
        <taxon>Fungi</taxon>
        <taxon>Fungi incertae sedis</taxon>
        <taxon>Microsporidia</taxon>
        <taxon>Nosematidae</taxon>
        <taxon>Vittaforma</taxon>
    </lineage>
</organism>
<dbReference type="Pfam" id="PF01553">
    <property type="entry name" value="Acyltransferase"/>
    <property type="match status" value="1"/>
</dbReference>
<feature type="transmembrane region" description="Helical" evidence="1">
    <location>
        <begin position="6"/>
        <end position="32"/>
    </location>
</feature>
<dbReference type="PANTHER" id="PTHR10983">
    <property type="entry name" value="1-ACYLGLYCEROL-3-PHOSPHATE ACYLTRANSFERASE-RELATED"/>
    <property type="match status" value="1"/>
</dbReference>
<gene>
    <name evidence="3" type="ORF">VICG_00108</name>
</gene>
<keyword evidence="1" id="KW-0812">Transmembrane</keyword>
<dbReference type="AlphaFoldDB" id="L2GPH5"/>
<evidence type="ECO:0000313" key="3">
    <source>
        <dbReference type="EMBL" id="ELA42793.1"/>
    </source>
</evidence>
<dbReference type="Proteomes" id="UP000011082">
    <property type="component" value="Unassembled WGS sequence"/>
</dbReference>
<feature type="domain" description="Phospholipid/glycerol acyltransferase" evidence="2">
    <location>
        <begin position="130"/>
        <end position="240"/>
    </location>
</feature>
<keyword evidence="4" id="KW-1185">Reference proteome</keyword>
<name>L2GPH5_VITCO</name>
<dbReference type="GeneID" id="19880826"/>
<dbReference type="InterPro" id="IPR002123">
    <property type="entry name" value="Plipid/glycerol_acylTrfase"/>
</dbReference>
<dbReference type="GO" id="GO:0016746">
    <property type="term" value="F:acyltransferase activity"/>
    <property type="evidence" value="ECO:0007669"/>
    <property type="project" value="InterPro"/>
</dbReference>
<dbReference type="PANTHER" id="PTHR10983:SF16">
    <property type="entry name" value="LYSOCARDIOLIPIN ACYLTRANSFERASE 1"/>
    <property type="match status" value="1"/>
</dbReference>
<dbReference type="OrthoDB" id="189226at2759"/>
<dbReference type="EMBL" id="JH370130">
    <property type="protein sequence ID" value="ELA42793.1"/>
    <property type="molecule type" value="Genomic_DNA"/>
</dbReference>
<dbReference type="STRING" id="993615.L2GPH5"/>
<evidence type="ECO:0000259" key="2">
    <source>
        <dbReference type="SMART" id="SM00563"/>
    </source>
</evidence>
<accession>L2GPH5</accession>
<dbReference type="InParanoid" id="L2GPH5"/>
<dbReference type="HOGENOM" id="CLU_1140353_0_0_1"/>
<proteinExistence type="predicted"/>
<feature type="transmembrane region" description="Helical" evidence="1">
    <location>
        <begin position="53"/>
        <end position="77"/>
    </location>
</feature>
<dbReference type="SMART" id="SM00563">
    <property type="entry name" value="PlsC"/>
    <property type="match status" value="1"/>
</dbReference>
<keyword evidence="1" id="KW-1133">Transmembrane helix</keyword>
<evidence type="ECO:0000313" key="4">
    <source>
        <dbReference type="Proteomes" id="UP000011082"/>
    </source>
</evidence>
<dbReference type="VEuPathDB" id="MicrosporidiaDB:VICG_00108"/>
<sequence length="244" mass="28360">MKVKCFLSILFHILCLISILTLLLILLVFIFLKGDVINFTEKEGEMIQKIKCILYLCVGIPIAIIHLLMAMTIVFVARHIRLARSAQKSIYRRMKYYIFHLGYAMLRFWFSKSFTVIYCNVPKNLRSSHFITISNHVSDFDWMFVSYTIEQLGYFDNLMITMKASLRKAPFIGYLLEAFDSVFLARNGKPSDPNQVNNDLESLQQSCEKTIQEGGFLNPLLFPEGTYLCAEEFEKAKKYHESIQ</sequence>
<dbReference type="RefSeq" id="XP_007603561.1">
    <property type="nucleotide sequence ID" value="XM_007603499.1"/>
</dbReference>
<feature type="non-terminal residue" evidence="3">
    <location>
        <position position="244"/>
    </location>
</feature>
<dbReference type="SUPFAM" id="SSF69593">
    <property type="entry name" value="Glycerol-3-phosphate (1)-acyltransferase"/>
    <property type="match status" value="1"/>
</dbReference>
<dbReference type="GO" id="GO:0012505">
    <property type="term" value="C:endomembrane system"/>
    <property type="evidence" value="ECO:0007669"/>
    <property type="project" value="TreeGrafter"/>
</dbReference>